<dbReference type="SUPFAM" id="SSF110857">
    <property type="entry name" value="Gamma-glutamyl cyclotransferase-like"/>
    <property type="match status" value="1"/>
</dbReference>
<sequence>MPATTPITTDNRLARAASLCDNNDDDPSSKTNSGLFAYGTLTMDAVMLTLLDRVPPSERTTAPGWRAAGLPDLPYPGLVADPQSNALGRLYLDLTEREWALLDAFENPVYDIAAVTLANGQRGLAYVWPVTDPPALAHTWTVDLIDPAGVEAYLARCKLWRQEWEAENINS</sequence>
<evidence type="ECO:0000313" key="5">
    <source>
        <dbReference type="EMBL" id="KAK3371931.1"/>
    </source>
</evidence>
<dbReference type="CDD" id="cd06661">
    <property type="entry name" value="GGCT_like"/>
    <property type="match status" value="1"/>
</dbReference>
<keyword evidence="2" id="KW-0808">Transferase</keyword>
<evidence type="ECO:0000256" key="2">
    <source>
        <dbReference type="ARBA" id="ARBA00022679"/>
    </source>
</evidence>
<comment type="similarity">
    <text evidence="1">Belongs to the gamma-glutamylcyclotransferase family.</text>
</comment>
<protein>
    <recommendedName>
        <fullName evidence="3">Putative gamma-glutamylcyclotransferase</fullName>
    </recommendedName>
</protein>
<dbReference type="AlphaFoldDB" id="A0AAE0K8B5"/>
<dbReference type="EMBL" id="JAULSW010000008">
    <property type="protein sequence ID" value="KAK3371931.1"/>
    <property type="molecule type" value="Genomic_DNA"/>
</dbReference>
<dbReference type="PANTHER" id="PTHR31544">
    <property type="entry name" value="AIG2-LIKE PROTEIN D"/>
    <property type="match status" value="1"/>
</dbReference>
<reference evidence="5" key="2">
    <citation type="submission" date="2023-06" db="EMBL/GenBank/DDBJ databases">
        <authorList>
            <consortium name="Lawrence Berkeley National Laboratory"/>
            <person name="Haridas S."/>
            <person name="Hensen N."/>
            <person name="Bonometti L."/>
            <person name="Westerberg I."/>
            <person name="Brannstrom I.O."/>
            <person name="Guillou S."/>
            <person name="Cros-Aarteil S."/>
            <person name="Calhoun S."/>
            <person name="Kuo A."/>
            <person name="Mondo S."/>
            <person name="Pangilinan J."/>
            <person name="Riley R."/>
            <person name="LaButti K."/>
            <person name="Andreopoulos B."/>
            <person name="Lipzen A."/>
            <person name="Chen C."/>
            <person name="Yanf M."/>
            <person name="Daum C."/>
            <person name="Ng V."/>
            <person name="Clum A."/>
            <person name="Steindorff A."/>
            <person name="Ohm R."/>
            <person name="Martin F."/>
            <person name="Silar P."/>
            <person name="Natvig D."/>
            <person name="Lalanne C."/>
            <person name="Gautier V."/>
            <person name="Ament-velasquez S.L."/>
            <person name="Kruys A."/>
            <person name="Hutchinson M.I."/>
            <person name="Powell A.J."/>
            <person name="Barry K."/>
            <person name="Miller A.N."/>
            <person name="Grigoriev I.V."/>
            <person name="Debuchy R."/>
            <person name="Gladieux P."/>
            <person name="Thoren M.H."/>
            <person name="Johannesson H."/>
        </authorList>
    </citation>
    <scope>NUCLEOTIDE SEQUENCE</scope>
    <source>
        <strain evidence="5">CBS 232.78</strain>
    </source>
</reference>
<dbReference type="GO" id="GO:0016740">
    <property type="term" value="F:transferase activity"/>
    <property type="evidence" value="ECO:0007669"/>
    <property type="project" value="UniProtKB-KW"/>
</dbReference>
<evidence type="ECO:0000256" key="1">
    <source>
        <dbReference type="ARBA" id="ARBA00008861"/>
    </source>
</evidence>
<name>A0AAE0K8B5_9PEZI</name>
<keyword evidence="6" id="KW-1185">Reference proteome</keyword>
<accession>A0AAE0K8B5</accession>
<evidence type="ECO:0000313" key="6">
    <source>
        <dbReference type="Proteomes" id="UP001285441"/>
    </source>
</evidence>
<dbReference type="InterPro" id="IPR045038">
    <property type="entry name" value="AIG2-like"/>
</dbReference>
<proteinExistence type="inferred from homology"/>
<comment type="caution">
    <text evidence="5">The sequence shown here is derived from an EMBL/GenBank/DDBJ whole genome shotgun (WGS) entry which is preliminary data.</text>
</comment>
<reference evidence="5" key="1">
    <citation type="journal article" date="2023" name="Mol. Phylogenet. Evol.">
        <title>Genome-scale phylogeny and comparative genomics of the fungal order Sordariales.</title>
        <authorList>
            <person name="Hensen N."/>
            <person name="Bonometti L."/>
            <person name="Westerberg I."/>
            <person name="Brannstrom I.O."/>
            <person name="Guillou S."/>
            <person name="Cros-Aarteil S."/>
            <person name="Calhoun S."/>
            <person name="Haridas S."/>
            <person name="Kuo A."/>
            <person name="Mondo S."/>
            <person name="Pangilinan J."/>
            <person name="Riley R."/>
            <person name="LaButti K."/>
            <person name="Andreopoulos B."/>
            <person name="Lipzen A."/>
            <person name="Chen C."/>
            <person name="Yan M."/>
            <person name="Daum C."/>
            <person name="Ng V."/>
            <person name="Clum A."/>
            <person name="Steindorff A."/>
            <person name="Ohm R.A."/>
            <person name="Martin F."/>
            <person name="Silar P."/>
            <person name="Natvig D.O."/>
            <person name="Lalanne C."/>
            <person name="Gautier V."/>
            <person name="Ament-Velasquez S.L."/>
            <person name="Kruys A."/>
            <person name="Hutchinson M.I."/>
            <person name="Powell A.J."/>
            <person name="Barry K."/>
            <person name="Miller A.N."/>
            <person name="Grigoriev I.V."/>
            <person name="Debuchy R."/>
            <person name="Gladieux P."/>
            <person name="Hiltunen Thoren M."/>
            <person name="Johannesson H."/>
        </authorList>
    </citation>
    <scope>NUCLEOTIDE SEQUENCE</scope>
    <source>
        <strain evidence="5">CBS 232.78</strain>
    </source>
</reference>
<dbReference type="Gene3D" id="3.10.490.10">
    <property type="entry name" value="Gamma-glutamyl cyclotransferase-like"/>
    <property type="match status" value="1"/>
</dbReference>
<evidence type="ECO:0000256" key="3">
    <source>
        <dbReference type="ARBA" id="ARBA00030602"/>
    </source>
</evidence>
<dbReference type="Pfam" id="PF06094">
    <property type="entry name" value="GGACT"/>
    <property type="match status" value="1"/>
</dbReference>
<dbReference type="InterPro" id="IPR036568">
    <property type="entry name" value="GGCT-like_sf"/>
</dbReference>
<dbReference type="InterPro" id="IPR009288">
    <property type="entry name" value="AIG2-like_dom"/>
</dbReference>
<dbReference type="InterPro" id="IPR013024">
    <property type="entry name" value="GGCT-like"/>
</dbReference>
<feature type="domain" description="Gamma-glutamylcyclotransferase AIG2-like" evidence="4">
    <location>
        <begin position="35"/>
        <end position="130"/>
    </location>
</feature>
<organism evidence="5 6">
    <name type="scientific">Podospora didyma</name>
    <dbReference type="NCBI Taxonomy" id="330526"/>
    <lineage>
        <taxon>Eukaryota</taxon>
        <taxon>Fungi</taxon>
        <taxon>Dikarya</taxon>
        <taxon>Ascomycota</taxon>
        <taxon>Pezizomycotina</taxon>
        <taxon>Sordariomycetes</taxon>
        <taxon>Sordariomycetidae</taxon>
        <taxon>Sordariales</taxon>
        <taxon>Podosporaceae</taxon>
        <taxon>Podospora</taxon>
    </lineage>
</organism>
<gene>
    <name evidence="5" type="ORF">B0H63DRAFT_483318</name>
</gene>
<dbReference type="PANTHER" id="PTHR31544:SF2">
    <property type="entry name" value="AIG2-LIKE PROTEIN D"/>
    <property type="match status" value="1"/>
</dbReference>
<dbReference type="Proteomes" id="UP001285441">
    <property type="component" value="Unassembled WGS sequence"/>
</dbReference>
<evidence type="ECO:0000259" key="4">
    <source>
        <dbReference type="Pfam" id="PF06094"/>
    </source>
</evidence>